<name>A0A8X7MJY5_9BASI</name>
<keyword evidence="4" id="KW-1185">Reference proteome</keyword>
<feature type="region of interest" description="Disordered" evidence="1">
    <location>
        <begin position="1"/>
        <end position="71"/>
    </location>
</feature>
<dbReference type="PANTHER" id="PTHR46929">
    <property type="entry name" value="EXPRESSED PROTEIN"/>
    <property type="match status" value="1"/>
</dbReference>
<evidence type="ECO:0000313" key="4">
    <source>
        <dbReference type="Proteomes" id="UP000077684"/>
    </source>
</evidence>
<evidence type="ECO:0000313" key="3">
    <source>
        <dbReference type="EMBL" id="KAE8238754.1"/>
    </source>
</evidence>
<comment type="caution">
    <text evidence="3">The sequence shown here is derived from an EMBL/GenBank/DDBJ whole genome shotgun (WGS) entry which is preliminary data.</text>
</comment>
<dbReference type="AlphaFoldDB" id="A0A8X7MJY5"/>
<feature type="region of interest" description="Disordered" evidence="1">
    <location>
        <begin position="206"/>
        <end position="244"/>
    </location>
</feature>
<reference evidence="3" key="2">
    <citation type="journal article" date="2019" name="IMA Fungus">
        <title>Genome sequencing and comparison of five Tilletia species to identify candidate genes for the detection of regulated species infecting wheat.</title>
        <authorList>
            <person name="Nguyen H.D.T."/>
            <person name="Sultana T."/>
            <person name="Kesanakurti P."/>
            <person name="Hambleton S."/>
        </authorList>
    </citation>
    <scope>NUCLEOTIDE SEQUENCE</scope>
    <source>
        <strain evidence="3">DAOMC 236426</strain>
    </source>
</reference>
<feature type="compositionally biased region" description="Low complexity" evidence="1">
    <location>
        <begin position="24"/>
        <end position="69"/>
    </location>
</feature>
<reference evidence="3" key="1">
    <citation type="submission" date="2016-04" db="EMBL/GenBank/DDBJ databases">
        <authorList>
            <person name="Nguyen H.D."/>
            <person name="Samba Siva P."/>
            <person name="Cullis J."/>
            <person name="Levesque C.A."/>
            <person name="Hambleton S."/>
        </authorList>
    </citation>
    <scope>NUCLEOTIDE SEQUENCE</scope>
    <source>
        <strain evidence="3">DAOMC 236426</strain>
    </source>
</reference>
<sequence length="328" mass="35121">MSSTLPLAPPPPFSGDNSVSSELTAASSADSAPPTAQGIGPAPDPEGGAAPSTDGPAPSAPAAAVATGPCQWSSTDSELMLTVLEEAAMQKLQSGGGFKPEVWRKASDKLAATWVKGGTKGPEQVKTHFRGVISQRLKKMWAEVHELLNMSGFGWDEKQKRATALDSVWDDLLANKPKFKKWKNRTFEYYDRMTALCAKCTATGSYARDAGGKDSEESGEDKSEDGDSSDDDDRVLPTRKRKRPSAVSAMGQIAEALKAMAGPADDEDEVGVVMEELLELDGDNFDVDELATLGLALAEKPKLIVMYRALKERDAMRLAFVRKILAAN</sequence>
<gene>
    <name evidence="3" type="ORF">A4X06_0g8637</name>
</gene>
<accession>A0A8X7MJY5</accession>
<dbReference type="PANTHER" id="PTHR46929:SF3">
    <property type="entry name" value="MYB_SANT-LIKE DOMAIN-CONTAINING PROTEIN"/>
    <property type="match status" value="1"/>
</dbReference>
<dbReference type="EMBL" id="LWDE02001992">
    <property type="protein sequence ID" value="KAE8238754.1"/>
    <property type="molecule type" value="Genomic_DNA"/>
</dbReference>
<evidence type="ECO:0000259" key="2">
    <source>
        <dbReference type="Pfam" id="PF12776"/>
    </source>
</evidence>
<feature type="compositionally biased region" description="Acidic residues" evidence="1">
    <location>
        <begin position="217"/>
        <end position="233"/>
    </location>
</feature>
<evidence type="ECO:0000256" key="1">
    <source>
        <dbReference type="SAM" id="MobiDB-lite"/>
    </source>
</evidence>
<proteinExistence type="predicted"/>
<feature type="domain" description="Myb/SANT-like" evidence="2">
    <location>
        <begin position="71"/>
        <end position="171"/>
    </location>
</feature>
<organism evidence="3 4">
    <name type="scientific">Tilletia controversa</name>
    <name type="common">dwarf bunt fungus</name>
    <dbReference type="NCBI Taxonomy" id="13291"/>
    <lineage>
        <taxon>Eukaryota</taxon>
        <taxon>Fungi</taxon>
        <taxon>Dikarya</taxon>
        <taxon>Basidiomycota</taxon>
        <taxon>Ustilaginomycotina</taxon>
        <taxon>Exobasidiomycetes</taxon>
        <taxon>Tilletiales</taxon>
        <taxon>Tilletiaceae</taxon>
        <taxon>Tilletia</taxon>
    </lineage>
</organism>
<dbReference type="Pfam" id="PF12776">
    <property type="entry name" value="Myb_DNA-bind_3"/>
    <property type="match status" value="1"/>
</dbReference>
<dbReference type="Proteomes" id="UP000077684">
    <property type="component" value="Unassembled WGS sequence"/>
</dbReference>
<dbReference type="InterPro" id="IPR024752">
    <property type="entry name" value="Myb/SANT-like_dom"/>
</dbReference>
<protein>
    <recommendedName>
        <fullName evidence="2">Myb/SANT-like domain-containing protein</fullName>
    </recommendedName>
</protein>